<proteinExistence type="predicted"/>
<dbReference type="EMBL" id="JBHFEH010000035">
    <property type="protein sequence ID" value="KAL2051415.1"/>
    <property type="molecule type" value="Genomic_DNA"/>
</dbReference>
<gene>
    <name evidence="1" type="ORF">ABVK25_008282</name>
</gene>
<comment type="caution">
    <text evidence="1">The sequence shown here is derived from an EMBL/GenBank/DDBJ whole genome shotgun (WGS) entry which is preliminary data.</text>
</comment>
<protein>
    <submittedName>
        <fullName evidence="1">Uncharacterized protein</fullName>
    </submittedName>
</protein>
<reference evidence="1 2" key="1">
    <citation type="submission" date="2024-09" db="EMBL/GenBank/DDBJ databases">
        <title>Rethinking Asexuality: The Enigmatic Case of Functional Sexual Genes in Lepraria (Stereocaulaceae).</title>
        <authorList>
            <person name="Doellman M."/>
            <person name="Sun Y."/>
            <person name="Barcenas-Pena A."/>
            <person name="Lumbsch H.T."/>
            <person name="Grewe F."/>
        </authorList>
    </citation>
    <scope>NUCLEOTIDE SEQUENCE [LARGE SCALE GENOMIC DNA]</scope>
    <source>
        <strain evidence="1 2">Grewe 0041</strain>
    </source>
</reference>
<evidence type="ECO:0000313" key="2">
    <source>
        <dbReference type="Proteomes" id="UP001590951"/>
    </source>
</evidence>
<dbReference type="Proteomes" id="UP001590951">
    <property type="component" value="Unassembled WGS sequence"/>
</dbReference>
<organism evidence="1 2">
    <name type="scientific">Lepraria finkii</name>
    <dbReference type="NCBI Taxonomy" id="1340010"/>
    <lineage>
        <taxon>Eukaryota</taxon>
        <taxon>Fungi</taxon>
        <taxon>Dikarya</taxon>
        <taxon>Ascomycota</taxon>
        <taxon>Pezizomycotina</taxon>
        <taxon>Lecanoromycetes</taxon>
        <taxon>OSLEUM clade</taxon>
        <taxon>Lecanoromycetidae</taxon>
        <taxon>Lecanorales</taxon>
        <taxon>Lecanorineae</taxon>
        <taxon>Stereocaulaceae</taxon>
        <taxon>Lepraria</taxon>
    </lineage>
</organism>
<name>A0ABR4B111_9LECA</name>
<sequence length="117" mass="13420">MYTQPSQIMAAAVTPALLPLKLDHRRTQPTKPAFTSSKSPRRLQPPTNLITLNTIDISTAGDVDCFLNHIPDFRPFWCTQEGFHWRDIVRFEVTEQSLSELNGIDWVGRALCWIILR</sequence>
<keyword evidence="2" id="KW-1185">Reference proteome</keyword>
<evidence type="ECO:0000313" key="1">
    <source>
        <dbReference type="EMBL" id="KAL2051415.1"/>
    </source>
</evidence>
<accession>A0ABR4B111</accession>